<feature type="domain" description="F-box" evidence="1">
    <location>
        <begin position="16"/>
        <end position="51"/>
    </location>
</feature>
<dbReference type="CDD" id="cd09917">
    <property type="entry name" value="F-box_SF"/>
    <property type="match status" value="1"/>
</dbReference>
<dbReference type="InterPro" id="IPR001810">
    <property type="entry name" value="F-box_dom"/>
</dbReference>
<dbReference type="EMBL" id="PKPP01000967">
    <property type="protein sequence ID" value="PWA86914.1"/>
    <property type="molecule type" value="Genomic_DNA"/>
</dbReference>
<dbReference type="Gene3D" id="1.20.1280.50">
    <property type="match status" value="1"/>
</dbReference>
<evidence type="ECO:0000313" key="2">
    <source>
        <dbReference type="EMBL" id="PWA86914.1"/>
    </source>
</evidence>
<dbReference type="AlphaFoldDB" id="A0A2U1PMC5"/>
<dbReference type="PANTHER" id="PTHR31215">
    <property type="entry name" value="OS05G0510400 PROTEIN-RELATED"/>
    <property type="match status" value="1"/>
</dbReference>
<dbReference type="Proteomes" id="UP000245207">
    <property type="component" value="Unassembled WGS sequence"/>
</dbReference>
<reference evidence="2 3" key="1">
    <citation type="journal article" date="2018" name="Mol. Plant">
        <title>The genome of Artemisia annua provides insight into the evolution of Asteraceae family and artemisinin biosynthesis.</title>
        <authorList>
            <person name="Shen Q."/>
            <person name="Zhang L."/>
            <person name="Liao Z."/>
            <person name="Wang S."/>
            <person name="Yan T."/>
            <person name="Shi P."/>
            <person name="Liu M."/>
            <person name="Fu X."/>
            <person name="Pan Q."/>
            <person name="Wang Y."/>
            <person name="Lv Z."/>
            <person name="Lu X."/>
            <person name="Zhang F."/>
            <person name="Jiang W."/>
            <person name="Ma Y."/>
            <person name="Chen M."/>
            <person name="Hao X."/>
            <person name="Li L."/>
            <person name="Tang Y."/>
            <person name="Lv G."/>
            <person name="Zhou Y."/>
            <person name="Sun X."/>
            <person name="Brodelius P.E."/>
            <person name="Rose J.K.C."/>
            <person name="Tang K."/>
        </authorList>
    </citation>
    <scope>NUCLEOTIDE SEQUENCE [LARGE SCALE GENOMIC DNA]</scope>
    <source>
        <strain evidence="3">cv. Huhao1</strain>
        <tissue evidence="2">Leaf</tissue>
    </source>
</reference>
<dbReference type="InterPro" id="IPR036047">
    <property type="entry name" value="F-box-like_dom_sf"/>
</dbReference>
<protein>
    <submittedName>
        <fullName evidence="2">F-box domain, Leucine-rich repeat domain, L domain-like protein</fullName>
    </submittedName>
</protein>
<evidence type="ECO:0000313" key="3">
    <source>
        <dbReference type="Proteomes" id="UP000245207"/>
    </source>
</evidence>
<dbReference type="InterPro" id="IPR044809">
    <property type="entry name" value="AUF1-like"/>
</dbReference>
<evidence type="ECO:0000259" key="1">
    <source>
        <dbReference type="Pfam" id="PF12937"/>
    </source>
</evidence>
<sequence length="375" mass="43173">MNTMDKPKESEDSSLFDCLPDEILLKIVGKLFDLKTLCLCELVSKRFYRNVLQVEAISFTNSILEDPPVYEGNITAPVAWLRSLRSACLSLKKFGRVKSLSIRLPPFNVDNDLLFKWKIKFGNKFNLFICLSPSSIYPNKESYVNENGQEQQNMEESWKSYNIALICMMYVWMSHRVLRNYIRNIPLLEEVSITDSEKRGRFSLGAGKIAEMRNCPTPPFGKFVKRFMVHVNNLHWMHLKCNYHLLELPISGYVMKGVSLILLKLNDKRDIAVNCLMNSLDKRWMLLDYINDLSIMETNKRGTISFGGGKIPEKLTWCNAPLLDLPVSRYRMKVATLVVCGMDDSFMSINLNDDMVKLWWRFSRTIGAGGSLLST</sequence>
<gene>
    <name evidence="2" type="ORF">CTI12_AA134330</name>
</gene>
<dbReference type="SUPFAM" id="SSF81383">
    <property type="entry name" value="F-box domain"/>
    <property type="match status" value="1"/>
</dbReference>
<comment type="caution">
    <text evidence="2">The sequence shown here is derived from an EMBL/GenBank/DDBJ whole genome shotgun (WGS) entry which is preliminary data.</text>
</comment>
<dbReference type="OrthoDB" id="1065058at2759"/>
<dbReference type="Pfam" id="PF12937">
    <property type="entry name" value="F-box-like"/>
    <property type="match status" value="1"/>
</dbReference>
<name>A0A2U1PMC5_ARTAN</name>
<keyword evidence="3" id="KW-1185">Reference proteome</keyword>
<accession>A0A2U1PMC5</accession>
<proteinExistence type="predicted"/>
<organism evidence="2 3">
    <name type="scientific">Artemisia annua</name>
    <name type="common">Sweet wormwood</name>
    <dbReference type="NCBI Taxonomy" id="35608"/>
    <lineage>
        <taxon>Eukaryota</taxon>
        <taxon>Viridiplantae</taxon>
        <taxon>Streptophyta</taxon>
        <taxon>Embryophyta</taxon>
        <taxon>Tracheophyta</taxon>
        <taxon>Spermatophyta</taxon>
        <taxon>Magnoliopsida</taxon>
        <taxon>eudicotyledons</taxon>
        <taxon>Gunneridae</taxon>
        <taxon>Pentapetalae</taxon>
        <taxon>asterids</taxon>
        <taxon>campanulids</taxon>
        <taxon>Asterales</taxon>
        <taxon>Asteraceae</taxon>
        <taxon>Asteroideae</taxon>
        <taxon>Anthemideae</taxon>
        <taxon>Artemisiinae</taxon>
        <taxon>Artemisia</taxon>
    </lineage>
</organism>